<feature type="binding site" evidence="5">
    <location>
        <position position="184"/>
    </location>
    <ligand>
        <name>Mg(2+)</name>
        <dbReference type="ChEBI" id="CHEBI:18420"/>
    </ligand>
</feature>
<keyword evidence="2 5" id="KW-0808">Transferase</keyword>
<dbReference type="EC" id="2.1.1.-" evidence="5"/>
<accession>A0A913Y3Q5</accession>
<comment type="subunit">
    <text evidence="5">Component of a multi-subunit COQ enzyme complex.</text>
</comment>
<feature type="binding site" evidence="5">
    <location>
        <position position="180"/>
    </location>
    <ligand>
        <name>S-adenosyl-L-methionine</name>
        <dbReference type="ChEBI" id="CHEBI:59789"/>
    </ligand>
</feature>
<keyword evidence="5" id="KW-0496">Mitochondrion</keyword>
<evidence type="ECO:0000256" key="2">
    <source>
        <dbReference type="ARBA" id="ARBA00022679"/>
    </source>
</evidence>
<proteinExistence type="inferred from homology"/>
<keyword evidence="3 5" id="KW-0831">Ubiquinone biosynthesis</keyword>
<comment type="function">
    <text evidence="5">O-methyltransferase required for two non-consecutive steps during ubiquinone biosynthesis. Catalyzes the 2 O-methylation of 3,4-dihydroxy-5-(all-trans-polyprenyl)benzoic acid into 4-hydroxy-3-methoxy-5-(all-trans-polyprenyl)benzoic acid. Also catalyzes the last step of ubiquinone biosynthesis by mediating methylation of 3-demethylubiquinone into ubiquinone. Also able to mediate the methylation of 3-demethylubiquinol into ubiquinol.</text>
</comment>
<organism evidence="6 7">
    <name type="scientific">Exaiptasia diaphana</name>
    <name type="common">Tropical sea anemone</name>
    <name type="synonym">Aiptasia pulchella</name>
    <dbReference type="NCBI Taxonomy" id="2652724"/>
    <lineage>
        <taxon>Eukaryota</taxon>
        <taxon>Metazoa</taxon>
        <taxon>Cnidaria</taxon>
        <taxon>Anthozoa</taxon>
        <taxon>Hexacorallia</taxon>
        <taxon>Actiniaria</taxon>
        <taxon>Aiptasiidae</taxon>
        <taxon>Exaiptasia</taxon>
    </lineage>
</organism>
<keyword evidence="5" id="KW-0999">Mitochondrion inner membrane</keyword>
<evidence type="ECO:0000256" key="5">
    <source>
        <dbReference type="HAMAP-Rule" id="MF_03190"/>
    </source>
</evidence>
<keyword evidence="7" id="KW-1185">Reference proteome</keyword>
<feature type="binding site" evidence="5">
    <location>
        <position position="181"/>
    </location>
    <ligand>
        <name>Mg(2+)</name>
        <dbReference type="ChEBI" id="CHEBI:18420"/>
    </ligand>
</feature>
<dbReference type="GO" id="GO:0046872">
    <property type="term" value="F:metal ion binding"/>
    <property type="evidence" value="ECO:0007669"/>
    <property type="project" value="UniProtKB-KW"/>
</dbReference>
<dbReference type="RefSeq" id="XP_020914215.2">
    <property type="nucleotide sequence ID" value="XM_021058556.2"/>
</dbReference>
<dbReference type="EnsemblMetazoa" id="XM_021058556.2">
    <property type="protein sequence ID" value="XP_020914215.2"/>
    <property type="gene ID" value="LOC110251814"/>
</dbReference>
<dbReference type="GO" id="GO:0032259">
    <property type="term" value="P:methylation"/>
    <property type="evidence" value="ECO:0007669"/>
    <property type="project" value="UniProtKB-KW"/>
</dbReference>
<reference evidence="6" key="1">
    <citation type="submission" date="2022-11" db="UniProtKB">
        <authorList>
            <consortium name="EnsemblMetazoa"/>
        </authorList>
    </citation>
    <scope>IDENTIFICATION</scope>
</reference>
<dbReference type="InterPro" id="IPR010233">
    <property type="entry name" value="UbiG_MeTrfase"/>
</dbReference>
<dbReference type="CDD" id="cd02440">
    <property type="entry name" value="AdoMet_MTases"/>
    <property type="match status" value="1"/>
</dbReference>
<feature type="binding site" evidence="5">
    <location>
        <position position="134"/>
    </location>
    <ligand>
        <name>S-adenosyl-L-methionine</name>
        <dbReference type="ChEBI" id="CHEBI:59789"/>
    </ligand>
</feature>
<evidence type="ECO:0000256" key="1">
    <source>
        <dbReference type="ARBA" id="ARBA00022603"/>
    </source>
</evidence>
<dbReference type="HAMAP" id="MF_00472">
    <property type="entry name" value="UbiG"/>
    <property type="match status" value="1"/>
</dbReference>
<dbReference type="OMA" id="LASRWWD"/>
<dbReference type="EC" id="2.1.1.114" evidence="5"/>
<keyword evidence="4 5" id="KW-0949">S-adenosyl-L-methionine</keyword>
<evidence type="ECO:0000256" key="3">
    <source>
        <dbReference type="ARBA" id="ARBA00022688"/>
    </source>
</evidence>
<dbReference type="PANTHER" id="PTHR43464">
    <property type="entry name" value="METHYLTRANSFERASE"/>
    <property type="match status" value="1"/>
</dbReference>
<dbReference type="OrthoDB" id="3265906at2759"/>
<feature type="binding site" evidence="5">
    <location>
        <position position="113"/>
    </location>
    <ligand>
        <name>S-adenosyl-L-methionine</name>
        <dbReference type="ChEBI" id="CHEBI:59789"/>
    </ligand>
</feature>
<comment type="catalytic activity">
    <reaction evidence="5">
        <text>a 3-demethylubiquinone + S-adenosyl-L-methionine = a ubiquinone + S-adenosyl-L-homocysteine</text>
        <dbReference type="Rhea" id="RHEA:81215"/>
        <dbReference type="Rhea" id="RHEA-COMP:9565"/>
        <dbReference type="Rhea" id="RHEA-COMP:19654"/>
        <dbReference type="ChEBI" id="CHEBI:16389"/>
        <dbReference type="ChEBI" id="CHEBI:57856"/>
        <dbReference type="ChEBI" id="CHEBI:59789"/>
        <dbReference type="ChEBI" id="CHEBI:231825"/>
    </reaction>
</comment>
<keyword evidence="5" id="KW-0479">Metal-binding</keyword>
<dbReference type="SUPFAM" id="SSF53335">
    <property type="entry name" value="S-adenosyl-L-methionine-dependent methyltransferases"/>
    <property type="match status" value="1"/>
</dbReference>
<keyword evidence="5" id="KW-0472">Membrane</keyword>
<comment type="catalytic activity">
    <reaction evidence="5">
        <text>a 3,4-dihydroxy-5-(all-trans-polyprenyl)benzoate + S-adenosyl-L-methionine = a 4-hydroxy-3-methoxy-5-(all-trans-polyprenyl)benzoate + S-adenosyl-L-homocysteine + H(+)</text>
        <dbReference type="Rhea" id="RHEA:44452"/>
        <dbReference type="Rhea" id="RHEA-COMP:10930"/>
        <dbReference type="Rhea" id="RHEA-COMP:10931"/>
        <dbReference type="ChEBI" id="CHEBI:15378"/>
        <dbReference type="ChEBI" id="CHEBI:57856"/>
        <dbReference type="ChEBI" id="CHEBI:59789"/>
        <dbReference type="ChEBI" id="CHEBI:64694"/>
        <dbReference type="ChEBI" id="CHEBI:84443"/>
        <dbReference type="EC" id="2.1.1.114"/>
    </reaction>
</comment>
<protein>
    <recommendedName>
        <fullName evidence="5">Ubiquinone biosynthesis O-methyltransferase, mitochondrial</fullName>
    </recommendedName>
    <alternativeName>
        <fullName evidence="5">3-demethylubiquinol 3-O-methyltransferase</fullName>
        <ecNumber evidence="5">2.1.1.64</ecNumber>
    </alternativeName>
    <alternativeName>
        <fullName evidence="5">3-demethylubiquinone 3-O-methyltransferase</fullName>
        <ecNumber evidence="5">2.1.1.-</ecNumber>
    </alternativeName>
    <alternativeName>
        <fullName evidence="5">Polyprenyldihydroxybenzoate methyltransferase</fullName>
        <ecNumber evidence="5">2.1.1.114</ecNumber>
    </alternativeName>
</protein>
<dbReference type="Gene3D" id="3.40.50.150">
    <property type="entry name" value="Vaccinia Virus protein VP39"/>
    <property type="match status" value="1"/>
</dbReference>
<evidence type="ECO:0000256" key="4">
    <source>
        <dbReference type="ARBA" id="ARBA00022691"/>
    </source>
</evidence>
<dbReference type="GeneID" id="110251814"/>
<keyword evidence="5" id="KW-0460">Magnesium</keyword>
<dbReference type="AlphaFoldDB" id="A0A913Y3Q5"/>
<comment type="cofactor">
    <cofactor evidence="5">
        <name>Mg(2+)</name>
        <dbReference type="ChEBI" id="CHEBI:18420"/>
    </cofactor>
</comment>
<keyword evidence="1 5" id="KW-0489">Methyltransferase</keyword>
<comment type="pathway">
    <text evidence="5">Cofactor biosynthesis; ubiquinone biosynthesis.</text>
</comment>
<dbReference type="GO" id="GO:0061542">
    <property type="term" value="F:3-demethylubiquinol 3-O-methyltransferase activity"/>
    <property type="evidence" value="ECO:0007669"/>
    <property type="project" value="UniProtKB-UniRule"/>
</dbReference>
<dbReference type="InterPro" id="IPR029063">
    <property type="entry name" value="SAM-dependent_MTases_sf"/>
</dbReference>
<dbReference type="EC" id="2.1.1.64" evidence="5"/>
<dbReference type="Proteomes" id="UP000887567">
    <property type="component" value="Unplaced"/>
</dbReference>
<comment type="catalytic activity">
    <reaction evidence="5">
        <text>a 3-demethylubiquinol + S-adenosyl-L-methionine = a ubiquinol + S-adenosyl-L-homocysteine + H(+)</text>
        <dbReference type="Rhea" id="RHEA:44380"/>
        <dbReference type="Rhea" id="RHEA-COMP:9566"/>
        <dbReference type="Rhea" id="RHEA-COMP:10914"/>
        <dbReference type="ChEBI" id="CHEBI:15378"/>
        <dbReference type="ChEBI" id="CHEBI:17976"/>
        <dbReference type="ChEBI" id="CHEBI:57856"/>
        <dbReference type="ChEBI" id="CHEBI:59789"/>
        <dbReference type="ChEBI" id="CHEBI:84422"/>
        <dbReference type="EC" id="2.1.1.64"/>
    </reaction>
</comment>
<dbReference type="NCBIfam" id="TIGR01983">
    <property type="entry name" value="UbiG"/>
    <property type="match status" value="1"/>
</dbReference>
<comment type="similarity">
    <text evidence="5">Belongs to the class I-like SAM-binding methyltransferase superfamily. UbiG/COQ3 family.</text>
</comment>
<evidence type="ECO:0000313" key="7">
    <source>
        <dbReference type="Proteomes" id="UP000887567"/>
    </source>
</evidence>
<dbReference type="KEGG" id="epa:110251814"/>
<feature type="binding site" evidence="5">
    <location>
        <position position="185"/>
    </location>
    <ligand>
        <name>Mg(2+)</name>
        <dbReference type="ChEBI" id="CHEBI:18420"/>
    </ligand>
</feature>
<name>A0A913Y3Q5_EXADI</name>
<sequence>METQKATCNRCFRHAVQFLTKIRPQNTDRLSKKHRHYTTSAQFSDKNNVDDDEITKLSKSASDWWDVFGEFHALHSMNKIRVPYIKSVVLQQLKSNSISQVLPLKHVNILDIGCGGGILSEALARLGANVTGIDASAKNIHVAMRHLSLDPVLSRRLSYKCITAQELAEDGHLFDCVVSSEVIEHITEKDSFVEAISSLLKPGGSVVMTTIGQTTKSYLAAIVAAEYLTRMVSPGTHDWNKFINSDDLKELLSEYNLETVDIQGLCFNPFMSDWSLIDDTSVNYAIHAVKSINEQEDKE</sequence>
<evidence type="ECO:0000313" key="6">
    <source>
        <dbReference type="EnsemblMetazoa" id="XP_020914215.2"/>
    </source>
</evidence>
<feature type="binding site" evidence="5">
    <location>
        <position position="81"/>
    </location>
    <ligand>
        <name>S-adenosyl-L-methionine</name>
        <dbReference type="ChEBI" id="CHEBI:59789"/>
    </ligand>
</feature>
<dbReference type="GO" id="GO:0010420">
    <property type="term" value="F:polyprenyldihydroxybenzoate methyltransferase activity"/>
    <property type="evidence" value="ECO:0007669"/>
    <property type="project" value="UniProtKB-UniRule"/>
</dbReference>
<dbReference type="GO" id="GO:0031314">
    <property type="term" value="C:extrinsic component of mitochondrial inner membrane"/>
    <property type="evidence" value="ECO:0007669"/>
    <property type="project" value="UniProtKB-UniRule"/>
</dbReference>
<dbReference type="PANTHER" id="PTHR43464:SF19">
    <property type="entry name" value="UBIQUINONE BIOSYNTHESIS O-METHYLTRANSFERASE, MITOCHONDRIAL"/>
    <property type="match status" value="1"/>
</dbReference>
<dbReference type="Pfam" id="PF13489">
    <property type="entry name" value="Methyltransf_23"/>
    <property type="match status" value="1"/>
</dbReference>
<comment type="subcellular location">
    <subcellularLocation>
        <location evidence="5">Mitochondrion inner membrane</location>
        <topology evidence="5">Peripheral membrane protein</topology>
        <orientation evidence="5">Matrix side</orientation>
    </subcellularLocation>
</comment>